<evidence type="ECO:0000256" key="10">
    <source>
        <dbReference type="ARBA" id="ARBA00048523"/>
    </source>
</evidence>
<evidence type="ECO:0000256" key="3">
    <source>
        <dbReference type="ARBA" id="ARBA00012640"/>
    </source>
</evidence>
<proteinExistence type="predicted"/>
<dbReference type="GO" id="GO:0006564">
    <property type="term" value="P:L-serine biosynthetic process"/>
    <property type="evidence" value="ECO:0007669"/>
    <property type="project" value="UniProtKB-KW"/>
</dbReference>
<evidence type="ECO:0000256" key="9">
    <source>
        <dbReference type="ARBA" id="ARBA00048138"/>
    </source>
</evidence>
<evidence type="ECO:0000313" key="14">
    <source>
        <dbReference type="Proteomes" id="UP000237423"/>
    </source>
</evidence>
<sequence>MTGFDIVCFDFDSTLSALEGIDELAVRVGLGPAMAKLTDAAMNGEVPLAQVYGQRLELIRPDADSITWLAERYSAEQVPGVAEVFAELAAQGKAVHIISGGLRPAILPMARRLGVNDANVHAVDIYFNADGSYRDYQQDSPLARNGGKAEICAQLRTDNARMAMVGDGKTDMEAKQAGAYTIGFGGVVERPAVREAADAYVAEASLLGVLPYLL</sequence>
<dbReference type="NCBIfam" id="TIGR01488">
    <property type="entry name" value="HAD-SF-IB"/>
    <property type="match status" value="1"/>
</dbReference>
<accession>A0A1Z4C512</accession>
<keyword evidence="4" id="KW-0028">Amino-acid biosynthesis</keyword>
<dbReference type="AlphaFoldDB" id="A0A1Z4C512"/>
<dbReference type="KEGG" id="mpsy:CEK71_03760"/>
<comment type="cofactor">
    <cofactor evidence="1">
        <name>Mg(2+)</name>
        <dbReference type="ChEBI" id="CHEBI:18420"/>
    </cofactor>
</comment>
<dbReference type="Proteomes" id="UP000197019">
    <property type="component" value="Chromosome"/>
</dbReference>
<evidence type="ECO:0000313" key="12">
    <source>
        <dbReference type="EMBL" id="POZ53213.1"/>
    </source>
</evidence>
<evidence type="ECO:0000313" key="13">
    <source>
        <dbReference type="Proteomes" id="UP000197019"/>
    </source>
</evidence>
<evidence type="ECO:0000256" key="5">
    <source>
        <dbReference type="ARBA" id="ARBA00022723"/>
    </source>
</evidence>
<name>A0A1Z4C512_9GAMM</name>
<gene>
    <name evidence="12" type="ORF">AADEFJLK_00231</name>
    <name evidence="11" type="ORF">CEK71_03760</name>
</gene>
<comment type="pathway">
    <text evidence="2">Amino-acid biosynthesis; L-serine biosynthesis; L-serine from 3-phospho-D-glycerate: step 3/3.</text>
</comment>
<reference evidence="11 13" key="1">
    <citation type="submission" date="2017-06" db="EMBL/GenBank/DDBJ databases">
        <title>Genome Sequencing of the methanotroph Methylovulum psychrotolerants str. HV10-M2 isolated from a high-altitude environment.</title>
        <authorList>
            <person name="Mateos-Rivera A."/>
        </authorList>
    </citation>
    <scope>NUCLEOTIDE SEQUENCE [LARGE SCALE GENOMIC DNA]</scope>
    <source>
        <strain evidence="11 13">HV10_M2</strain>
    </source>
</reference>
<dbReference type="RefSeq" id="WP_088621494.1">
    <property type="nucleotide sequence ID" value="NZ_CP022129.1"/>
</dbReference>
<dbReference type="Pfam" id="PF00702">
    <property type="entry name" value="Hydrolase"/>
    <property type="match status" value="1"/>
</dbReference>
<keyword evidence="6" id="KW-0378">Hydrolase</keyword>
<evidence type="ECO:0000256" key="4">
    <source>
        <dbReference type="ARBA" id="ARBA00022605"/>
    </source>
</evidence>
<organism evidence="11 13">
    <name type="scientific">Methylovulum psychrotolerans</name>
    <dbReference type="NCBI Taxonomy" id="1704499"/>
    <lineage>
        <taxon>Bacteria</taxon>
        <taxon>Pseudomonadati</taxon>
        <taxon>Pseudomonadota</taxon>
        <taxon>Gammaproteobacteria</taxon>
        <taxon>Methylococcales</taxon>
        <taxon>Methylococcaceae</taxon>
        <taxon>Methylovulum</taxon>
    </lineage>
</organism>
<dbReference type="EMBL" id="CP022129">
    <property type="protein sequence ID" value="ASF48633.1"/>
    <property type="molecule type" value="Genomic_DNA"/>
</dbReference>
<evidence type="ECO:0000256" key="2">
    <source>
        <dbReference type="ARBA" id="ARBA00005135"/>
    </source>
</evidence>
<evidence type="ECO:0000256" key="7">
    <source>
        <dbReference type="ARBA" id="ARBA00022842"/>
    </source>
</evidence>
<dbReference type="SUPFAM" id="SSF56784">
    <property type="entry name" value="HAD-like"/>
    <property type="match status" value="1"/>
</dbReference>
<dbReference type="OrthoDB" id="9790031at2"/>
<evidence type="ECO:0000256" key="1">
    <source>
        <dbReference type="ARBA" id="ARBA00001946"/>
    </source>
</evidence>
<dbReference type="Gene3D" id="3.40.50.1000">
    <property type="entry name" value="HAD superfamily/HAD-like"/>
    <property type="match status" value="1"/>
</dbReference>
<evidence type="ECO:0000256" key="8">
    <source>
        <dbReference type="ARBA" id="ARBA00023299"/>
    </source>
</evidence>
<dbReference type="EC" id="3.1.3.3" evidence="3"/>
<reference evidence="12 14" key="2">
    <citation type="submission" date="2017-11" db="EMBL/GenBank/DDBJ databases">
        <title>Draft Genome Sequence of Methylobacter psychrotolerans Sph1T, an Obligate Methanotroph from Low-Temperature Environments.</title>
        <authorList>
            <person name="Oshkin I.Y."/>
            <person name="Miroshnikov K."/>
            <person name="Belova S.E."/>
            <person name="Korzhenkov A."/>
            <person name="Toshchakov S.V."/>
            <person name="Dedysh S.N."/>
        </authorList>
    </citation>
    <scope>NUCLEOTIDE SEQUENCE [LARGE SCALE GENOMIC DNA]</scope>
    <source>
        <strain evidence="12 14">Sph1</strain>
    </source>
</reference>
<dbReference type="PANTHER" id="PTHR43344:SF2">
    <property type="entry name" value="PHOSPHOSERINE PHOSPHATASE"/>
    <property type="match status" value="1"/>
</dbReference>
<keyword evidence="8" id="KW-0718">Serine biosynthesis</keyword>
<dbReference type="GO" id="GO:0005737">
    <property type="term" value="C:cytoplasm"/>
    <property type="evidence" value="ECO:0007669"/>
    <property type="project" value="TreeGrafter"/>
</dbReference>
<dbReference type="InterPro" id="IPR036412">
    <property type="entry name" value="HAD-like_sf"/>
</dbReference>
<dbReference type="Gene3D" id="1.10.150.210">
    <property type="entry name" value="Phosphoserine phosphatase, domain 2"/>
    <property type="match status" value="1"/>
</dbReference>
<dbReference type="InterPro" id="IPR050582">
    <property type="entry name" value="HAD-like_SerB"/>
</dbReference>
<keyword evidence="5" id="KW-0479">Metal-binding</keyword>
<dbReference type="InterPro" id="IPR023214">
    <property type="entry name" value="HAD_sf"/>
</dbReference>
<dbReference type="EMBL" id="PGFZ01000001">
    <property type="protein sequence ID" value="POZ53213.1"/>
    <property type="molecule type" value="Genomic_DNA"/>
</dbReference>
<comment type="catalytic activity">
    <reaction evidence="10">
        <text>O-phospho-D-serine + H2O = D-serine + phosphate</text>
        <dbReference type="Rhea" id="RHEA:24873"/>
        <dbReference type="ChEBI" id="CHEBI:15377"/>
        <dbReference type="ChEBI" id="CHEBI:35247"/>
        <dbReference type="ChEBI" id="CHEBI:43474"/>
        <dbReference type="ChEBI" id="CHEBI:58680"/>
        <dbReference type="EC" id="3.1.3.3"/>
    </reaction>
</comment>
<dbReference type="GO" id="GO:0000287">
    <property type="term" value="F:magnesium ion binding"/>
    <property type="evidence" value="ECO:0007669"/>
    <property type="project" value="TreeGrafter"/>
</dbReference>
<keyword evidence="7" id="KW-0460">Magnesium</keyword>
<keyword evidence="13" id="KW-1185">Reference proteome</keyword>
<dbReference type="PANTHER" id="PTHR43344">
    <property type="entry name" value="PHOSPHOSERINE PHOSPHATASE"/>
    <property type="match status" value="1"/>
</dbReference>
<dbReference type="GO" id="GO:0036424">
    <property type="term" value="F:L-phosphoserine phosphatase activity"/>
    <property type="evidence" value="ECO:0007669"/>
    <property type="project" value="TreeGrafter"/>
</dbReference>
<protein>
    <recommendedName>
        <fullName evidence="3">phosphoserine phosphatase</fullName>
        <ecNumber evidence="3">3.1.3.3</ecNumber>
    </recommendedName>
</protein>
<evidence type="ECO:0000256" key="6">
    <source>
        <dbReference type="ARBA" id="ARBA00022801"/>
    </source>
</evidence>
<dbReference type="Proteomes" id="UP000237423">
    <property type="component" value="Unassembled WGS sequence"/>
</dbReference>
<evidence type="ECO:0000313" key="11">
    <source>
        <dbReference type="EMBL" id="ASF48633.1"/>
    </source>
</evidence>
<comment type="catalytic activity">
    <reaction evidence="9">
        <text>O-phospho-L-serine + H2O = L-serine + phosphate</text>
        <dbReference type="Rhea" id="RHEA:21208"/>
        <dbReference type="ChEBI" id="CHEBI:15377"/>
        <dbReference type="ChEBI" id="CHEBI:33384"/>
        <dbReference type="ChEBI" id="CHEBI:43474"/>
        <dbReference type="ChEBI" id="CHEBI:57524"/>
        <dbReference type="EC" id="3.1.3.3"/>
    </reaction>
</comment>